<dbReference type="InterPro" id="IPR001478">
    <property type="entry name" value="PDZ"/>
</dbReference>
<dbReference type="Proteomes" id="UP000887540">
    <property type="component" value="Unplaced"/>
</dbReference>
<reference evidence="7" key="1">
    <citation type="submission" date="2022-11" db="UniProtKB">
        <authorList>
            <consortium name="WormBaseParasite"/>
        </authorList>
    </citation>
    <scope>IDENTIFICATION</scope>
</reference>
<dbReference type="InterPro" id="IPR052082">
    <property type="entry name" value="Myelin_sheath_structural"/>
</dbReference>
<keyword evidence="3" id="KW-0175">Coiled coil</keyword>
<dbReference type="GO" id="GO:0005737">
    <property type="term" value="C:cytoplasm"/>
    <property type="evidence" value="ECO:0007669"/>
    <property type="project" value="TreeGrafter"/>
</dbReference>
<feature type="domain" description="PDZ" evidence="5">
    <location>
        <begin position="92"/>
        <end position="160"/>
    </location>
</feature>
<dbReference type="PANTHER" id="PTHR23348">
    <property type="entry name" value="PERIAXIN/AHNAK"/>
    <property type="match status" value="1"/>
</dbReference>
<dbReference type="SUPFAM" id="SSF50156">
    <property type="entry name" value="PDZ domain-like"/>
    <property type="match status" value="1"/>
</dbReference>
<feature type="compositionally biased region" description="Low complexity" evidence="4">
    <location>
        <begin position="321"/>
        <end position="337"/>
    </location>
</feature>
<feature type="coiled-coil region" evidence="3">
    <location>
        <begin position="525"/>
        <end position="552"/>
    </location>
</feature>
<sequence length="555" mass="63048">MHKHEQAEKILVFERAHATRDTGDSLPESVDFTDKGVLTEKVNFRDHVSVRDKEVGVAFATPKRRLSKDIEEYLAARRRRTRSLEILPVPQEGTLKADKQRILRGLGFSIDRNDSVGIFVEQVLKDSPAEKSQNIFTGDRIRMLTISFDNMKFEDAIAILALVTPYTIRLDLEREATTVDDATQTEAHTAQMIIAVPKRRSPSVDIEPPIRRRDRGCLSFEMLDAPKLVSPRLAEKKRIEPSELDLEERRIIHIVRHTPSTDFKTHDRFVPRVESTSEGETYEIHRGVRQILEGGSTKKIHEFYDMRTSRAIQMPSPVPTPSSSTSTSTSDTSAPASPVKRISSIFTTDASIHVTEHIQVDCEQVTMPVSTPSPPPPEEETFIPIRIVEPPKFYIESVRSPSPEPLPPITIHMHVEPKRKVMEKTPLPVPPPPKPMHSPPGFVEMRAKRIEAPKSPPPKMPIIERRVPPLPASALETDVPVQRAHEGEKLDSLYQQIRDNLNKVYEHTLESKKSNILPKDSTPPIALSQEQHNVLEMNRRRLERERQQLRDLGII</sequence>
<evidence type="ECO:0000256" key="3">
    <source>
        <dbReference type="SAM" id="Coils"/>
    </source>
</evidence>
<dbReference type="Gene3D" id="2.30.42.10">
    <property type="match status" value="1"/>
</dbReference>
<organism evidence="6 7">
    <name type="scientific">Acrobeloides nanus</name>
    <dbReference type="NCBI Taxonomy" id="290746"/>
    <lineage>
        <taxon>Eukaryota</taxon>
        <taxon>Metazoa</taxon>
        <taxon>Ecdysozoa</taxon>
        <taxon>Nematoda</taxon>
        <taxon>Chromadorea</taxon>
        <taxon>Rhabditida</taxon>
        <taxon>Tylenchina</taxon>
        <taxon>Cephalobomorpha</taxon>
        <taxon>Cephaloboidea</taxon>
        <taxon>Cephalobidae</taxon>
        <taxon>Acrobeloides</taxon>
    </lineage>
</organism>
<dbReference type="Pfam" id="PF00595">
    <property type="entry name" value="PDZ"/>
    <property type="match status" value="1"/>
</dbReference>
<evidence type="ECO:0000313" key="7">
    <source>
        <dbReference type="WBParaSite" id="ACRNAN_scaffold929.g16473.t1"/>
    </source>
</evidence>
<evidence type="ECO:0000256" key="4">
    <source>
        <dbReference type="SAM" id="MobiDB-lite"/>
    </source>
</evidence>
<name>A0A914EMJ6_9BILA</name>
<evidence type="ECO:0000256" key="1">
    <source>
        <dbReference type="ARBA" id="ARBA00004123"/>
    </source>
</evidence>
<dbReference type="InterPro" id="IPR036034">
    <property type="entry name" value="PDZ_sf"/>
</dbReference>
<dbReference type="SMART" id="SM00228">
    <property type="entry name" value="PDZ"/>
    <property type="match status" value="1"/>
</dbReference>
<evidence type="ECO:0000313" key="6">
    <source>
        <dbReference type="Proteomes" id="UP000887540"/>
    </source>
</evidence>
<evidence type="ECO:0000256" key="2">
    <source>
        <dbReference type="ARBA" id="ARBA00023242"/>
    </source>
</evidence>
<dbReference type="AlphaFoldDB" id="A0A914EMJ6"/>
<dbReference type="GO" id="GO:0005634">
    <property type="term" value="C:nucleus"/>
    <property type="evidence" value="ECO:0007669"/>
    <property type="project" value="UniProtKB-SubCell"/>
</dbReference>
<proteinExistence type="predicted"/>
<dbReference type="CDD" id="cd00136">
    <property type="entry name" value="PDZ_canonical"/>
    <property type="match status" value="1"/>
</dbReference>
<accession>A0A914EMJ6</accession>
<keyword evidence="2" id="KW-0539">Nucleus</keyword>
<comment type="subcellular location">
    <subcellularLocation>
        <location evidence="1">Nucleus</location>
    </subcellularLocation>
</comment>
<protein>
    <submittedName>
        <fullName evidence="7">PDZ domain-containing protein</fullName>
    </submittedName>
</protein>
<dbReference type="PROSITE" id="PS50106">
    <property type="entry name" value="PDZ"/>
    <property type="match status" value="1"/>
</dbReference>
<feature type="region of interest" description="Disordered" evidence="4">
    <location>
        <begin position="310"/>
        <end position="337"/>
    </location>
</feature>
<dbReference type="WBParaSite" id="ACRNAN_scaffold929.g16473.t1">
    <property type="protein sequence ID" value="ACRNAN_scaffold929.g16473.t1"/>
    <property type="gene ID" value="ACRNAN_scaffold929.g16473"/>
</dbReference>
<keyword evidence="6" id="KW-1185">Reference proteome</keyword>
<evidence type="ECO:0000259" key="5">
    <source>
        <dbReference type="PROSITE" id="PS50106"/>
    </source>
</evidence>
<dbReference type="GO" id="GO:0043484">
    <property type="term" value="P:regulation of RNA splicing"/>
    <property type="evidence" value="ECO:0007669"/>
    <property type="project" value="TreeGrafter"/>
</dbReference>
<dbReference type="PANTHER" id="PTHR23348:SF16">
    <property type="entry name" value="LEUCINE RICH REPEAT FAMILY PROTEIN"/>
    <property type="match status" value="1"/>
</dbReference>